<accession>A0A8H6R809</accession>
<organism evidence="2 3">
    <name type="scientific">Pseudocercospora fuligena</name>
    <dbReference type="NCBI Taxonomy" id="685502"/>
    <lineage>
        <taxon>Eukaryota</taxon>
        <taxon>Fungi</taxon>
        <taxon>Dikarya</taxon>
        <taxon>Ascomycota</taxon>
        <taxon>Pezizomycotina</taxon>
        <taxon>Dothideomycetes</taxon>
        <taxon>Dothideomycetidae</taxon>
        <taxon>Mycosphaerellales</taxon>
        <taxon>Mycosphaerellaceae</taxon>
        <taxon>Pseudocercospora</taxon>
    </lineage>
</organism>
<reference evidence="2" key="1">
    <citation type="submission" date="2020-04" db="EMBL/GenBank/DDBJ databases">
        <title>Draft genome resource of the tomato pathogen Pseudocercospora fuligena.</title>
        <authorList>
            <person name="Zaccaron A."/>
        </authorList>
    </citation>
    <scope>NUCLEOTIDE SEQUENCE</scope>
    <source>
        <strain evidence="2">PF001</strain>
    </source>
</reference>
<gene>
    <name evidence="2" type="ORF">HII31_10975</name>
</gene>
<sequence length="132" mass="14527">MQFTSLAVALVAIASSAIAAPAPVQNEVEVSNLAPRAVNHVDQVNQINQVLQNAGVQITHQGNSVNYCIGGRCFPNYRNLVFDGCNTFGVLGYCGGGVRFDFPRIYNNFPRFLDYDFFPDSCSYPLYLSCDF</sequence>
<keyword evidence="3" id="KW-1185">Reference proteome</keyword>
<proteinExistence type="predicted"/>
<comment type="caution">
    <text evidence="2">The sequence shown here is derived from an EMBL/GenBank/DDBJ whole genome shotgun (WGS) entry which is preliminary data.</text>
</comment>
<evidence type="ECO:0000313" key="3">
    <source>
        <dbReference type="Proteomes" id="UP000660729"/>
    </source>
</evidence>
<feature type="chain" id="PRO_5034318798" description="Hydrophobin" evidence="1">
    <location>
        <begin position="20"/>
        <end position="132"/>
    </location>
</feature>
<keyword evidence="1" id="KW-0732">Signal</keyword>
<dbReference type="Proteomes" id="UP000660729">
    <property type="component" value="Unassembled WGS sequence"/>
</dbReference>
<dbReference type="EMBL" id="JABCIY010000224">
    <property type="protein sequence ID" value="KAF7187636.1"/>
    <property type="molecule type" value="Genomic_DNA"/>
</dbReference>
<evidence type="ECO:0008006" key="4">
    <source>
        <dbReference type="Google" id="ProtNLM"/>
    </source>
</evidence>
<dbReference type="OrthoDB" id="10346979at2759"/>
<evidence type="ECO:0000313" key="2">
    <source>
        <dbReference type="EMBL" id="KAF7187636.1"/>
    </source>
</evidence>
<evidence type="ECO:0000256" key="1">
    <source>
        <dbReference type="SAM" id="SignalP"/>
    </source>
</evidence>
<dbReference type="AlphaFoldDB" id="A0A8H6R809"/>
<protein>
    <recommendedName>
        <fullName evidence="4">Hydrophobin</fullName>
    </recommendedName>
</protein>
<feature type="signal peptide" evidence="1">
    <location>
        <begin position="1"/>
        <end position="19"/>
    </location>
</feature>
<name>A0A8H6R809_9PEZI</name>